<organism evidence="2 3">
    <name type="scientific">Adineta steineri</name>
    <dbReference type="NCBI Taxonomy" id="433720"/>
    <lineage>
        <taxon>Eukaryota</taxon>
        <taxon>Metazoa</taxon>
        <taxon>Spiralia</taxon>
        <taxon>Gnathifera</taxon>
        <taxon>Rotifera</taxon>
        <taxon>Eurotatoria</taxon>
        <taxon>Bdelloidea</taxon>
        <taxon>Adinetida</taxon>
        <taxon>Adinetidae</taxon>
        <taxon>Adineta</taxon>
    </lineage>
</organism>
<dbReference type="AlphaFoldDB" id="A0A815SM08"/>
<sequence length="394" mass="45434">MINSNRPADIISGCCECVAGQGPKAACKHIAALCFGLLDFDDKKLYDACTQRLQEWHKPTRRSMNPVALLDIDFGYLQHNVKNQESPQYLTFLKDYTYVPRAERTLQQLLGKYNQKSTIAASFFLSEQSSNAHLPLPGRVVSQCSAAFDFSTQPSMIKYYYEKIHVSCNEISMIEIATRGQSACTQWYKEREVRISSTNVYSICVEKYDFQKLAHSILQDKNKNLSSNPAVRHGMLSEEMCRRRYVLEQRRKNICSTTHPSGLVIDQAAPYLCCSPDALVVEVVNHTMSFGILECKCIYADENATWNDLIIARENFCLEWKDNQLQLRTDHPYYYQLIALLGIVDYSWIDICILKGQDVHIQRLVKNDDVWSKIKHKLTTFYFKFLLPQILKKK</sequence>
<feature type="domain" description="YqaJ viral recombinase" evidence="1">
    <location>
        <begin position="186"/>
        <end position="304"/>
    </location>
</feature>
<dbReference type="InterPro" id="IPR019080">
    <property type="entry name" value="YqaJ_viral_recombinase"/>
</dbReference>
<comment type="caution">
    <text evidence="2">The sequence shown here is derived from an EMBL/GenBank/DDBJ whole genome shotgun (WGS) entry which is preliminary data.</text>
</comment>
<dbReference type="PANTHER" id="PTHR47526:SF3">
    <property type="entry name" value="PHD-TYPE DOMAIN-CONTAINING PROTEIN"/>
    <property type="match status" value="1"/>
</dbReference>
<evidence type="ECO:0000313" key="3">
    <source>
        <dbReference type="Proteomes" id="UP000663860"/>
    </source>
</evidence>
<dbReference type="InterPro" id="IPR011335">
    <property type="entry name" value="Restrct_endonuc-II-like"/>
</dbReference>
<dbReference type="Gene3D" id="3.90.320.10">
    <property type="match status" value="1"/>
</dbReference>
<evidence type="ECO:0000313" key="2">
    <source>
        <dbReference type="EMBL" id="CAF1490634.1"/>
    </source>
</evidence>
<dbReference type="CDD" id="cd22343">
    <property type="entry name" value="PDDEXK_lambda_exonuclease-like"/>
    <property type="match status" value="1"/>
</dbReference>
<gene>
    <name evidence="2" type="ORF">IZO911_LOCUS44465</name>
</gene>
<dbReference type="PANTHER" id="PTHR47526">
    <property type="entry name" value="ATP-DEPENDENT DNA HELICASE"/>
    <property type="match status" value="1"/>
</dbReference>
<dbReference type="Proteomes" id="UP000663860">
    <property type="component" value="Unassembled WGS sequence"/>
</dbReference>
<protein>
    <recommendedName>
        <fullName evidence="1">YqaJ viral recombinase domain-containing protein</fullName>
    </recommendedName>
</protein>
<name>A0A815SM08_9BILA</name>
<dbReference type="EMBL" id="CAJNOE010002697">
    <property type="protein sequence ID" value="CAF1490634.1"/>
    <property type="molecule type" value="Genomic_DNA"/>
</dbReference>
<evidence type="ECO:0000259" key="1">
    <source>
        <dbReference type="Pfam" id="PF09588"/>
    </source>
</evidence>
<dbReference type="SUPFAM" id="SSF52980">
    <property type="entry name" value="Restriction endonuclease-like"/>
    <property type="match status" value="1"/>
</dbReference>
<reference evidence="2" key="1">
    <citation type="submission" date="2021-02" db="EMBL/GenBank/DDBJ databases">
        <authorList>
            <person name="Nowell W R."/>
        </authorList>
    </citation>
    <scope>NUCLEOTIDE SEQUENCE</scope>
</reference>
<dbReference type="InterPro" id="IPR011604">
    <property type="entry name" value="PDDEXK-like_dom_sf"/>
</dbReference>
<proteinExistence type="predicted"/>
<accession>A0A815SM08</accession>
<dbReference type="Pfam" id="PF09588">
    <property type="entry name" value="YqaJ"/>
    <property type="match status" value="1"/>
</dbReference>
<dbReference type="GO" id="GO:0006281">
    <property type="term" value="P:DNA repair"/>
    <property type="evidence" value="ECO:0007669"/>
    <property type="project" value="UniProtKB-ARBA"/>
</dbReference>